<comment type="caution">
    <text evidence="2">The sequence shown here is derived from an EMBL/GenBank/DDBJ whole genome shotgun (WGS) entry which is preliminary data.</text>
</comment>
<dbReference type="EMBL" id="SNRW01002434">
    <property type="protein sequence ID" value="KAA6392783.1"/>
    <property type="molecule type" value="Genomic_DNA"/>
</dbReference>
<evidence type="ECO:0000313" key="3">
    <source>
        <dbReference type="Proteomes" id="UP000324800"/>
    </source>
</evidence>
<dbReference type="AlphaFoldDB" id="A0A5J4WDP3"/>
<accession>A0A5J4WDP3</accession>
<feature type="region of interest" description="Disordered" evidence="1">
    <location>
        <begin position="229"/>
        <end position="273"/>
    </location>
</feature>
<feature type="compositionally biased region" description="Basic and acidic residues" evidence="1">
    <location>
        <begin position="231"/>
        <end position="265"/>
    </location>
</feature>
<name>A0A5J4WDP3_9EUKA</name>
<proteinExistence type="predicted"/>
<evidence type="ECO:0000256" key="1">
    <source>
        <dbReference type="SAM" id="MobiDB-lite"/>
    </source>
</evidence>
<gene>
    <name evidence="2" type="ORF">EZS28_011694</name>
</gene>
<reference evidence="2 3" key="1">
    <citation type="submission" date="2019-03" db="EMBL/GenBank/DDBJ databases">
        <title>Single cell metagenomics reveals metabolic interactions within the superorganism composed of flagellate Streblomastix strix and complex community of Bacteroidetes bacteria on its surface.</title>
        <authorList>
            <person name="Treitli S.C."/>
            <person name="Kolisko M."/>
            <person name="Husnik F."/>
            <person name="Keeling P."/>
            <person name="Hampl V."/>
        </authorList>
    </citation>
    <scope>NUCLEOTIDE SEQUENCE [LARGE SCALE GENOMIC DNA]</scope>
    <source>
        <strain evidence="2">ST1C</strain>
    </source>
</reference>
<protein>
    <submittedName>
        <fullName evidence="2">Uncharacterized protein</fullName>
    </submittedName>
</protein>
<dbReference type="Proteomes" id="UP000324800">
    <property type="component" value="Unassembled WGS sequence"/>
</dbReference>
<organism evidence="2 3">
    <name type="scientific">Streblomastix strix</name>
    <dbReference type="NCBI Taxonomy" id="222440"/>
    <lineage>
        <taxon>Eukaryota</taxon>
        <taxon>Metamonada</taxon>
        <taxon>Preaxostyla</taxon>
        <taxon>Oxymonadida</taxon>
        <taxon>Streblomastigidae</taxon>
        <taxon>Streblomastix</taxon>
    </lineage>
</organism>
<evidence type="ECO:0000313" key="2">
    <source>
        <dbReference type="EMBL" id="KAA6392783.1"/>
    </source>
</evidence>
<sequence length="273" mass="31885">MQLGGRCGYAPKGYYVVHGILTIPDDLNIAISGQQNEIDEFQGVLSSIFEFQDLNRNFQDIEIQQSEKSDENTLQFKPQVLWGMFFESYIHNGEVDNIFRWLDYNTEVDQIAVPPIESCIDQQFAQVPFHFLNDHETGRQKHSFQPIPSTLGKIFIVPDPSTSLFLDYSISSNNSLLKFELNDQESNIKEQFNKTQIIIPHQYSPFHLAKDIWQQLCPWSNPDTEFIHPMTKQEQDEKDSEYELEKSRMKDNDKQQNYQDQKEEISTFPETAD</sequence>